<evidence type="ECO:0000259" key="7">
    <source>
        <dbReference type="Pfam" id="PF20684"/>
    </source>
</evidence>
<dbReference type="GO" id="GO:0016020">
    <property type="term" value="C:membrane"/>
    <property type="evidence" value="ECO:0007669"/>
    <property type="project" value="UniProtKB-SubCell"/>
</dbReference>
<keyword evidence="4 6" id="KW-0472">Membrane</keyword>
<evidence type="ECO:0000313" key="8">
    <source>
        <dbReference type="EMBL" id="KAA8896059.1"/>
    </source>
</evidence>
<evidence type="ECO:0000256" key="2">
    <source>
        <dbReference type="ARBA" id="ARBA00022692"/>
    </source>
</evidence>
<evidence type="ECO:0000313" key="9">
    <source>
        <dbReference type="Proteomes" id="UP000326924"/>
    </source>
</evidence>
<feature type="transmembrane region" description="Helical" evidence="6">
    <location>
        <begin position="275"/>
        <end position="294"/>
    </location>
</feature>
<evidence type="ECO:0000256" key="5">
    <source>
        <dbReference type="ARBA" id="ARBA00038359"/>
    </source>
</evidence>
<name>A0A5J5EM07_9PEZI</name>
<evidence type="ECO:0000256" key="3">
    <source>
        <dbReference type="ARBA" id="ARBA00022989"/>
    </source>
</evidence>
<protein>
    <recommendedName>
        <fullName evidence="7">Rhodopsin domain-containing protein</fullName>
    </recommendedName>
</protein>
<dbReference type="OrthoDB" id="5417887at2759"/>
<comment type="similarity">
    <text evidence="5">Belongs to the SAT4 family.</text>
</comment>
<feature type="transmembrane region" description="Helical" evidence="6">
    <location>
        <begin position="202"/>
        <end position="220"/>
    </location>
</feature>
<evidence type="ECO:0000256" key="4">
    <source>
        <dbReference type="ARBA" id="ARBA00023136"/>
    </source>
</evidence>
<dbReference type="InterPro" id="IPR052337">
    <property type="entry name" value="SAT4-like"/>
</dbReference>
<dbReference type="Pfam" id="PF20684">
    <property type="entry name" value="Fung_rhodopsin"/>
    <property type="match status" value="1"/>
</dbReference>
<organism evidence="8 9">
    <name type="scientific">Sphaerosporella brunnea</name>
    <dbReference type="NCBI Taxonomy" id="1250544"/>
    <lineage>
        <taxon>Eukaryota</taxon>
        <taxon>Fungi</taxon>
        <taxon>Dikarya</taxon>
        <taxon>Ascomycota</taxon>
        <taxon>Pezizomycotina</taxon>
        <taxon>Pezizomycetes</taxon>
        <taxon>Pezizales</taxon>
        <taxon>Pyronemataceae</taxon>
        <taxon>Sphaerosporella</taxon>
    </lineage>
</organism>
<evidence type="ECO:0000256" key="1">
    <source>
        <dbReference type="ARBA" id="ARBA00004141"/>
    </source>
</evidence>
<keyword evidence="2 6" id="KW-0812">Transmembrane</keyword>
<sequence>MNFDLHRRSLATMVDAVGVTVALWVMQAANLVLLAGRLSLRIRRHKQSPKPSDYLMIVSFLCILTQTISLTYLNVDEVRFLNEHPDFPEHLDPLSVPVVGYNQKKRTLALKIFYALTFPNHLALWFAKATLLCFFYEIFPARFRKVLHVISAILAVAFLANIFESLFWCFPFRSMWEPVEGHGPSAGFCAQKLVSAYNSAQFGAHLSSTVVVVILPMLLLRSVGSGRPEAAFALSILGVGLLSIVASIATFVTLLRMRVYMLDLSVKHAAVLSTQADQCVLFTAACVSVFRFRYMNAATAMKRSPSQVEALEMSTNPPGLVIEVERSWSITVEIVEAWGHGWRDPWIIPNQPNSPREG</sequence>
<keyword evidence="9" id="KW-1185">Reference proteome</keyword>
<feature type="transmembrane region" description="Helical" evidence="6">
    <location>
        <begin position="12"/>
        <end position="33"/>
    </location>
</feature>
<gene>
    <name evidence="8" type="ORF">FN846DRAFT_293711</name>
</gene>
<evidence type="ECO:0000256" key="6">
    <source>
        <dbReference type="SAM" id="Phobius"/>
    </source>
</evidence>
<dbReference type="EMBL" id="VXIS01000229">
    <property type="protein sequence ID" value="KAA8896059.1"/>
    <property type="molecule type" value="Genomic_DNA"/>
</dbReference>
<feature type="transmembrane region" description="Helical" evidence="6">
    <location>
        <begin position="146"/>
        <end position="168"/>
    </location>
</feature>
<proteinExistence type="inferred from homology"/>
<dbReference type="PANTHER" id="PTHR33048:SF47">
    <property type="entry name" value="INTEGRAL MEMBRANE PROTEIN-RELATED"/>
    <property type="match status" value="1"/>
</dbReference>
<dbReference type="Proteomes" id="UP000326924">
    <property type="component" value="Unassembled WGS sequence"/>
</dbReference>
<reference evidence="8 9" key="1">
    <citation type="submission" date="2019-09" db="EMBL/GenBank/DDBJ databases">
        <title>Draft genome of the ectomycorrhizal ascomycete Sphaerosporella brunnea.</title>
        <authorList>
            <consortium name="DOE Joint Genome Institute"/>
            <person name="Benucci G.M."/>
            <person name="Marozzi G."/>
            <person name="Antonielli L."/>
            <person name="Sanchez S."/>
            <person name="Marco P."/>
            <person name="Wang X."/>
            <person name="Falini L.B."/>
            <person name="Barry K."/>
            <person name="Haridas S."/>
            <person name="Lipzen A."/>
            <person name="Labutti K."/>
            <person name="Grigoriev I.V."/>
            <person name="Murat C."/>
            <person name="Martin F."/>
            <person name="Albertini E."/>
            <person name="Donnini D."/>
            <person name="Bonito G."/>
        </authorList>
    </citation>
    <scope>NUCLEOTIDE SEQUENCE [LARGE SCALE GENOMIC DNA]</scope>
    <source>
        <strain evidence="8 9">Sb_GMNB300</strain>
    </source>
</reference>
<feature type="transmembrane region" description="Helical" evidence="6">
    <location>
        <begin position="122"/>
        <end position="139"/>
    </location>
</feature>
<comment type="subcellular location">
    <subcellularLocation>
        <location evidence="1">Membrane</location>
        <topology evidence="1">Multi-pass membrane protein</topology>
    </subcellularLocation>
</comment>
<feature type="transmembrane region" description="Helical" evidence="6">
    <location>
        <begin position="232"/>
        <end position="255"/>
    </location>
</feature>
<dbReference type="AlphaFoldDB" id="A0A5J5EM07"/>
<comment type="caution">
    <text evidence="8">The sequence shown here is derived from an EMBL/GenBank/DDBJ whole genome shotgun (WGS) entry which is preliminary data.</text>
</comment>
<feature type="domain" description="Rhodopsin" evidence="7">
    <location>
        <begin position="37"/>
        <end position="291"/>
    </location>
</feature>
<dbReference type="InParanoid" id="A0A5J5EM07"/>
<dbReference type="InterPro" id="IPR049326">
    <property type="entry name" value="Rhodopsin_dom_fungi"/>
</dbReference>
<feature type="transmembrane region" description="Helical" evidence="6">
    <location>
        <begin position="54"/>
        <end position="73"/>
    </location>
</feature>
<dbReference type="PANTHER" id="PTHR33048">
    <property type="entry name" value="PTH11-LIKE INTEGRAL MEMBRANE PROTEIN (AFU_ORTHOLOGUE AFUA_5G11245)"/>
    <property type="match status" value="1"/>
</dbReference>
<keyword evidence="3 6" id="KW-1133">Transmembrane helix</keyword>
<accession>A0A5J5EM07</accession>